<comment type="caution">
    <text evidence="1">The sequence shown here is derived from an EMBL/GenBank/DDBJ whole genome shotgun (WGS) entry which is preliminary data.</text>
</comment>
<accession>A0A7Y0B0G2</accession>
<dbReference type="Proteomes" id="UP000541470">
    <property type="component" value="Unassembled WGS sequence"/>
</dbReference>
<dbReference type="AlphaFoldDB" id="A0A7Y0B0G2"/>
<protein>
    <submittedName>
        <fullName evidence="1">Uncharacterized protein</fullName>
    </submittedName>
</protein>
<proteinExistence type="predicted"/>
<keyword evidence="2" id="KW-1185">Reference proteome</keyword>
<organism evidence="1 2">
    <name type="scientific">Rhizobium terricola</name>
    <dbReference type="NCBI Taxonomy" id="2728849"/>
    <lineage>
        <taxon>Bacteria</taxon>
        <taxon>Pseudomonadati</taxon>
        <taxon>Pseudomonadota</taxon>
        <taxon>Alphaproteobacteria</taxon>
        <taxon>Hyphomicrobiales</taxon>
        <taxon>Rhizobiaceae</taxon>
        <taxon>Rhizobium/Agrobacterium group</taxon>
        <taxon>Rhizobium</taxon>
    </lineage>
</organism>
<evidence type="ECO:0000313" key="2">
    <source>
        <dbReference type="Proteomes" id="UP000541470"/>
    </source>
</evidence>
<reference evidence="1 2" key="1">
    <citation type="submission" date="2020-04" db="EMBL/GenBank/DDBJ databases">
        <title>Rhizobium sp. S-51 isolated from soil.</title>
        <authorList>
            <person name="Dahal R.H."/>
        </authorList>
    </citation>
    <scope>NUCLEOTIDE SEQUENCE [LARGE SCALE GENOMIC DNA]</scope>
    <source>
        <strain evidence="1 2">S-51</strain>
    </source>
</reference>
<gene>
    <name evidence="1" type="ORF">HHL25_22345</name>
</gene>
<name>A0A7Y0B0G2_9HYPH</name>
<dbReference type="EMBL" id="JABBGK010000009">
    <property type="protein sequence ID" value="NML76886.1"/>
    <property type="molecule type" value="Genomic_DNA"/>
</dbReference>
<sequence>MAGVEQAGPVIGHIAGRPIFERVIDARGGRYRFAGVAPRDITGRFDVLSLQVGEWIVEPGLIYLAETA</sequence>
<evidence type="ECO:0000313" key="1">
    <source>
        <dbReference type="EMBL" id="NML76886.1"/>
    </source>
</evidence>